<dbReference type="Gene3D" id="4.10.240.10">
    <property type="entry name" value="Zn(2)-C6 fungal-type DNA-binding domain"/>
    <property type="match status" value="1"/>
</dbReference>
<keyword evidence="6" id="KW-0479">Metal-binding</keyword>
<evidence type="ECO:0000256" key="4">
    <source>
        <dbReference type="ARBA" id="ARBA00022517"/>
    </source>
</evidence>
<evidence type="ECO:0000256" key="3">
    <source>
        <dbReference type="ARBA" id="ARBA00007869"/>
    </source>
</evidence>
<comment type="caution">
    <text evidence="12">The sequence shown here is derived from an EMBL/GenBank/DDBJ whole genome shotgun (WGS) entry which is preliminary data.</text>
</comment>
<dbReference type="GO" id="GO:0008270">
    <property type="term" value="F:zinc ion binding"/>
    <property type="evidence" value="ECO:0007669"/>
    <property type="project" value="InterPro"/>
</dbReference>
<keyword evidence="4" id="KW-0690">Ribosome biogenesis</keyword>
<feature type="compositionally biased region" description="Low complexity" evidence="10">
    <location>
        <begin position="699"/>
        <end position="717"/>
    </location>
</feature>
<dbReference type="PROSITE" id="PS50048">
    <property type="entry name" value="ZN2_CY6_FUNGAL_2"/>
    <property type="match status" value="1"/>
</dbReference>
<dbReference type="SMART" id="SM00066">
    <property type="entry name" value="GAL4"/>
    <property type="match status" value="1"/>
</dbReference>
<dbReference type="AlphaFoldDB" id="A0AAD6NIE2"/>
<comment type="subcellular location">
    <subcellularLocation>
        <location evidence="2">Nucleus</location>
        <location evidence="2">Nucleolus</location>
    </subcellularLocation>
</comment>
<dbReference type="GO" id="GO:0003677">
    <property type="term" value="F:DNA binding"/>
    <property type="evidence" value="ECO:0007669"/>
    <property type="project" value="InterPro"/>
</dbReference>
<keyword evidence="5" id="KW-0698">rRNA processing</keyword>
<proteinExistence type="inferred from homology"/>
<dbReference type="EMBL" id="JAQGDS010000010">
    <property type="protein sequence ID" value="KAJ6257753.1"/>
    <property type="molecule type" value="Genomic_DNA"/>
</dbReference>
<dbReference type="InterPro" id="IPR050987">
    <property type="entry name" value="AtrR-like"/>
</dbReference>
<gene>
    <name evidence="12" type="ORF">Dda_7542</name>
</gene>
<dbReference type="PANTHER" id="PTHR46910:SF25">
    <property type="entry name" value="ABC-TRANSPORTER-REGULATING TRANSCRIPTION FACTOR"/>
    <property type="match status" value="1"/>
</dbReference>
<comment type="similarity">
    <text evidence="3">Belongs to the CGR1 family.</text>
</comment>
<dbReference type="Pfam" id="PF03879">
    <property type="entry name" value="Cgr1"/>
    <property type="match status" value="1"/>
</dbReference>
<dbReference type="InterPro" id="IPR007219">
    <property type="entry name" value="XnlR_reg_dom"/>
</dbReference>
<evidence type="ECO:0000313" key="12">
    <source>
        <dbReference type="EMBL" id="KAJ6257753.1"/>
    </source>
</evidence>
<evidence type="ECO:0000256" key="1">
    <source>
        <dbReference type="ARBA" id="ARBA00004090"/>
    </source>
</evidence>
<feature type="coiled-coil region" evidence="9">
    <location>
        <begin position="69"/>
        <end position="96"/>
    </location>
</feature>
<dbReference type="CDD" id="cd00067">
    <property type="entry name" value="GAL4"/>
    <property type="match status" value="1"/>
</dbReference>
<evidence type="ECO:0000256" key="2">
    <source>
        <dbReference type="ARBA" id="ARBA00004604"/>
    </source>
</evidence>
<accession>A0AAD6NIE2</accession>
<protein>
    <submittedName>
        <fullName evidence="12">ABC-transporter-regulating transcription factor</fullName>
    </submittedName>
</protein>
<dbReference type="SMART" id="SM00906">
    <property type="entry name" value="Fungal_trans"/>
    <property type="match status" value="1"/>
</dbReference>
<sequence>MEQAKRVEVRTRQPIGKAACDACRRKKIRCEPAGDACRQCIQAKVESSCHFTPISKTRRPRRSAPSKYIKELEARIKDMEQQLQDVKAANAANKSNIDNTNPNSAAAGDIEIEIDVDVGGDPDIHMLQEVESVEEPWTIVPEPWVHAVSFPNRLKDTPPGAFATLTTSPPTSTSQPPITPAPAFALFPPRRTAVDLPPEPTALTLVNQAFESFNHYFPIFDQASFMRSFHANYSPATASDPAWWASINVVLALGHLFSAMRTLDRRENDLACRYTQNALWVVTELIALPKSLPAIQSLLGITIALEGTPHSQLCSVVIASAMRLAQAMGLHRRNQDPTFTAAEVEERRNVFWIAYWLDKNITYLKRQPSAQDDDDIDVELPAGIISQLPLYDDDGGVGTRTSINLFNSRIALAIIQGQIYRRLYSVQAARETAAQRAVAAAHLDAILACWRASVPFEFGRNTVTALQVPVDEDVLHTIVLRLAYVDCLITVRRHMRLDGDSRARDGMTAAEGVYSQARQQTLEGETENLCATGYQHLPVQNDGLSLPTCPISGSQVSAFIETEDLCVTESREAVALIQKLPKGDYACVWLLMDNFSAAVTVLLENVIRDPTAILARSDLALVEPSLLLLEDLAGRQHSADAPKLHEQLASAAEKLQLPVAVAVTLHTMSLDATTTPTATAAPAVRKNGKHWKQPKAPFKPGTTTPSTAPSSTKQSKSYLARQQHRTQAALVKAKESALKAEREAVRATRIQTIKDRRAAKEEKERYDRLAEKMHAKRVERLKRREKRNKMLKER</sequence>
<dbReference type="InterPro" id="IPR001138">
    <property type="entry name" value="Zn2Cys6_DnaBD"/>
</dbReference>
<comment type="function">
    <text evidence="1">Involved in nucleolar integrity and required for processing of the pre-rRNA for the 60S ribosome subunit.</text>
</comment>
<feature type="region of interest" description="Disordered" evidence="10">
    <location>
        <begin position="676"/>
        <end position="721"/>
    </location>
</feature>
<evidence type="ECO:0000256" key="7">
    <source>
        <dbReference type="ARBA" id="ARBA00023054"/>
    </source>
</evidence>
<evidence type="ECO:0000256" key="10">
    <source>
        <dbReference type="SAM" id="MobiDB-lite"/>
    </source>
</evidence>
<dbReference type="GO" id="GO:0005730">
    <property type="term" value="C:nucleolus"/>
    <property type="evidence" value="ECO:0007669"/>
    <property type="project" value="UniProtKB-SubCell"/>
</dbReference>
<evidence type="ECO:0000259" key="11">
    <source>
        <dbReference type="PROSITE" id="PS50048"/>
    </source>
</evidence>
<dbReference type="GO" id="GO:0000981">
    <property type="term" value="F:DNA-binding transcription factor activity, RNA polymerase II-specific"/>
    <property type="evidence" value="ECO:0007669"/>
    <property type="project" value="InterPro"/>
</dbReference>
<dbReference type="CDD" id="cd12148">
    <property type="entry name" value="fungal_TF_MHR"/>
    <property type="match status" value="1"/>
</dbReference>
<name>A0AAD6NIE2_DREDA</name>
<dbReference type="Pfam" id="PF04082">
    <property type="entry name" value="Fungal_trans"/>
    <property type="match status" value="1"/>
</dbReference>
<dbReference type="InterPro" id="IPR005579">
    <property type="entry name" value="Cgr1-like"/>
</dbReference>
<evidence type="ECO:0000256" key="6">
    <source>
        <dbReference type="ARBA" id="ARBA00022723"/>
    </source>
</evidence>
<evidence type="ECO:0000256" key="8">
    <source>
        <dbReference type="ARBA" id="ARBA00023242"/>
    </source>
</evidence>
<organism evidence="12 13">
    <name type="scientific">Drechslerella dactyloides</name>
    <name type="common">Nematode-trapping fungus</name>
    <name type="synonym">Arthrobotrys dactyloides</name>
    <dbReference type="NCBI Taxonomy" id="74499"/>
    <lineage>
        <taxon>Eukaryota</taxon>
        <taxon>Fungi</taxon>
        <taxon>Dikarya</taxon>
        <taxon>Ascomycota</taxon>
        <taxon>Pezizomycotina</taxon>
        <taxon>Orbiliomycetes</taxon>
        <taxon>Orbiliales</taxon>
        <taxon>Orbiliaceae</taxon>
        <taxon>Drechslerella</taxon>
    </lineage>
</organism>
<dbReference type="InterPro" id="IPR036864">
    <property type="entry name" value="Zn2-C6_fun-type_DNA-bd_sf"/>
</dbReference>
<dbReference type="SUPFAM" id="SSF57701">
    <property type="entry name" value="Zn2/Cys6 DNA-binding domain"/>
    <property type="match status" value="1"/>
</dbReference>
<keyword evidence="7 9" id="KW-0175">Coiled coil</keyword>
<keyword evidence="8" id="KW-0539">Nucleus</keyword>
<evidence type="ECO:0000256" key="9">
    <source>
        <dbReference type="SAM" id="Coils"/>
    </source>
</evidence>
<dbReference type="PROSITE" id="PS00463">
    <property type="entry name" value="ZN2_CY6_FUNGAL_1"/>
    <property type="match status" value="1"/>
</dbReference>
<dbReference type="GO" id="GO:0006351">
    <property type="term" value="P:DNA-templated transcription"/>
    <property type="evidence" value="ECO:0007669"/>
    <property type="project" value="InterPro"/>
</dbReference>
<dbReference type="GO" id="GO:0006364">
    <property type="term" value="P:rRNA processing"/>
    <property type="evidence" value="ECO:0007669"/>
    <property type="project" value="UniProtKB-KW"/>
</dbReference>
<feature type="domain" description="Zn(2)-C6 fungal-type" evidence="11">
    <location>
        <begin position="19"/>
        <end position="51"/>
    </location>
</feature>
<evidence type="ECO:0000256" key="5">
    <source>
        <dbReference type="ARBA" id="ARBA00022552"/>
    </source>
</evidence>
<dbReference type="PANTHER" id="PTHR46910">
    <property type="entry name" value="TRANSCRIPTION FACTOR PDR1"/>
    <property type="match status" value="1"/>
</dbReference>
<reference evidence="12" key="1">
    <citation type="submission" date="2023-01" db="EMBL/GenBank/DDBJ databases">
        <title>The chitinases involved in constricting ring structure development in the nematode-trapping fungus Drechslerella dactyloides.</title>
        <authorList>
            <person name="Wang R."/>
            <person name="Zhang L."/>
            <person name="Tang P."/>
            <person name="Li S."/>
            <person name="Liang L."/>
        </authorList>
    </citation>
    <scope>NUCLEOTIDE SEQUENCE</scope>
    <source>
        <strain evidence="12">YMF1.00031</strain>
    </source>
</reference>
<keyword evidence="13" id="KW-1185">Reference proteome</keyword>
<dbReference type="Proteomes" id="UP001221413">
    <property type="component" value="Unassembled WGS sequence"/>
</dbReference>
<evidence type="ECO:0000313" key="13">
    <source>
        <dbReference type="Proteomes" id="UP001221413"/>
    </source>
</evidence>